<proteinExistence type="predicted"/>
<dbReference type="AlphaFoldDB" id="A0A9W8IXK3"/>
<reference evidence="2" key="1">
    <citation type="submission" date="2022-06" db="EMBL/GenBank/DDBJ databases">
        <title>Genome Sequence of Candolleomyces eurysporus.</title>
        <authorList>
            <person name="Buettner E."/>
        </authorList>
    </citation>
    <scope>NUCLEOTIDE SEQUENCE</scope>
    <source>
        <strain evidence="2">VTCC 930004</strain>
    </source>
</reference>
<comment type="caution">
    <text evidence="2">The sequence shown here is derived from an EMBL/GenBank/DDBJ whole genome shotgun (WGS) entry which is preliminary data.</text>
</comment>
<feature type="compositionally biased region" description="Polar residues" evidence="1">
    <location>
        <begin position="94"/>
        <end position="109"/>
    </location>
</feature>
<feature type="region of interest" description="Disordered" evidence="1">
    <location>
        <begin position="26"/>
        <end position="109"/>
    </location>
</feature>
<name>A0A9W8IXK3_9AGAR</name>
<evidence type="ECO:0000313" key="2">
    <source>
        <dbReference type="EMBL" id="KAJ2925196.1"/>
    </source>
</evidence>
<feature type="non-terminal residue" evidence="2">
    <location>
        <position position="141"/>
    </location>
</feature>
<feature type="compositionally biased region" description="Polar residues" evidence="1">
    <location>
        <begin position="52"/>
        <end position="62"/>
    </location>
</feature>
<evidence type="ECO:0000256" key="1">
    <source>
        <dbReference type="SAM" id="MobiDB-lite"/>
    </source>
</evidence>
<gene>
    <name evidence="2" type="ORF">H1R20_g11887</name>
</gene>
<protein>
    <submittedName>
        <fullName evidence="2">Uncharacterized protein</fullName>
    </submittedName>
</protein>
<organism evidence="2 3">
    <name type="scientific">Candolleomyces eurysporus</name>
    <dbReference type="NCBI Taxonomy" id="2828524"/>
    <lineage>
        <taxon>Eukaryota</taxon>
        <taxon>Fungi</taxon>
        <taxon>Dikarya</taxon>
        <taxon>Basidiomycota</taxon>
        <taxon>Agaricomycotina</taxon>
        <taxon>Agaricomycetes</taxon>
        <taxon>Agaricomycetidae</taxon>
        <taxon>Agaricales</taxon>
        <taxon>Agaricineae</taxon>
        <taxon>Psathyrellaceae</taxon>
        <taxon>Candolleomyces</taxon>
    </lineage>
</organism>
<sequence length="141" mass="15476">MPQHLVTNTWERKISLDIVPSAVVLKPVQEAKDVLPSNDTREDKHRVPGFSMNRSEGGSSAPENREEKNSAALSNDDGDDDPPSPVMDAVFMTYTPSGHKPSSYSRGNPNVVINTDELGPDHHYVDKEDIEGKCSHPTHCA</sequence>
<dbReference type="EMBL" id="JANBPK010001192">
    <property type="protein sequence ID" value="KAJ2925196.1"/>
    <property type="molecule type" value="Genomic_DNA"/>
</dbReference>
<keyword evidence="3" id="KW-1185">Reference proteome</keyword>
<feature type="compositionally biased region" description="Basic and acidic residues" evidence="1">
    <location>
        <begin position="29"/>
        <end position="46"/>
    </location>
</feature>
<accession>A0A9W8IXK3</accession>
<evidence type="ECO:0000313" key="3">
    <source>
        <dbReference type="Proteomes" id="UP001140091"/>
    </source>
</evidence>
<dbReference type="Proteomes" id="UP001140091">
    <property type="component" value="Unassembled WGS sequence"/>
</dbReference>